<evidence type="ECO:0000313" key="2">
    <source>
        <dbReference type="Proteomes" id="UP000222542"/>
    </source>
</evidence>
<sequence>MTVKEKGGDVVKPTTRKCYTSRNVVFGEASLWWSSDKEVLPESYVFKDMVQSSQIQLVLGKAKDTGDEDNVEEGVAQCP</sequence>
<accession>A0A2G2ZH05</accession>
<reference evidence="1 2" key="2">
    <citation type="journal article" date="2017" name="Genome Biol.">
        <title>New reference genome sequences of hot pepper reveal the massive evolution of plant disease-resistance genes by retroduplication.</title>
        <authorList>
            <person name="Kim S."/>
            <person name="Park J."/>
            <person name="Yeom S.I."/>
            <person name="Kim Y.M."/>
            <person name="Seo E."/>
            <person name="Kim K.T."/>
            <person name="Kim M.S."/>
            <person name="Lee J.M."/>
            <person name="Cheong K."/>
            <person name="Shin H.S."/>
            <person name="Kim S.B."/>
            <person name="Han K."/>
            <person name="Lee J."/>
            <person name="Park M."/>
            <person name="Lee H.A."/>
            <person name="Lee H.Y."/>
            <person name="Lee Y."/>
            <person name="Oh S."/>
            <person name="Lee J.H."/>
            <person name="Choi E."/>
            <person name="Choi E."/>
            <person name="Lee S.E."/>
            <person name="Jeon J."/>
            <person name="Kim H."/>
            <person name="Choi G."/>
            <person name="Song H."/>
            <person name="Lee J."/>
            <person name="Lee S.C."/>
            <person name="Kwon J.K."/>
            <person name="Lee H.Y."/>
            <person name="Koo N."/>
            <person name="Hong Y."/>
            <person name="Kim R.W."/>
            <person name="Kang W.H."/>
            <person name="Huh J.H."/>
            <person name="Kang B.C."/>
            <person name="Yang T.J."/>
            <person name="Lee Y.H."/>
            <person name="Bennetzen J.L."/>
            <person name="Choi D."/>
        </authorList>
    </citation>
    <scope>NUCLEOTIDE SEQUENCE [LARGE SCALE GENOMIC DNA]</scope>
    <source>
        <strain evidence="2">cv. CM334</strain>
    </source>
</reference>
<dbReference type="Gramene" id="PHT81214">
    <property type="protein sequence ID" value="PHT81214"/>
    <property type="gene ID" value="T459_14229"/>
</dbReference>
<evidence type="ECO:0000313" key="1">
    <source>
        <dbReference type="EMBL" id="PHT81214.1"/>
    </source>
</evidence>
<keyword evidence="2" id="KW-1185">Reference proteome</keyword>
<gene>
    <name evidence="1" type="ORF">T459_14229</name>
</gene>
<proteinExistence type="predicted"/>
<name>A0A2G2ZH05_CAPAN</name>
<reference evidence="1 2" key="1">
    <citation type="journal article" date="2014" name="Nat. Genet.">
        <title>Genome sequence of the hot pepper provides insights into the evolution of pungency in Capsicum species.</title>
        <authorList>
            <person name="Kim S."/>
            <person name="Park M."/>
            <person name="Yeom S.I."/>
            <person name="Kim Y.M."/>
            <person name="Lee J.M."/>
            <person name="Lee H.A."/>
            <person name="Seo E."/>
            <person name="Choi J."/>
            <person name="Cheong K."/>
            <person name="Kim K.T."/>
            <person name="Jung K."/>
            <person name="Lee G.W."/>
            <person name="Oh S.K."/>
            <person name="Bae C."/>
            <person name="Kim S.B."/>
            <person name="Lee H.Y."/>
            <person name="Kim S.Y."/>
            <person name="Kim M.S."/>
            <person name="Kang B.C."/>
            <person name="Jo Y.D."/>
            <person name="Yang H.B."/>
            <person name="Jeong H.J."/>
            <person name="Kang W.H."/>
            <person name="Kwon J.K."/>
            <person name="Shin C."/>
            <person name="Lim J.Y."/>
            <person name="Park J.H."/>
            <person name="Huh J.H."/>
            <person name="Kim J.S."/>
            <person name="Kim B.D."/>
            <person name="Cohen O."/>
            <person name="Paran I."/>
            <person name="Suh M.C."/>
            <person name="Lee S.B."/>
            <person name="Kim Y.K."/>
            <person name="Shin Y."/>
            <person name="Noh S.J."/>
            <person name="Park J."/>
            <person name="Seo Y.S."/>
            <person name="Kwon S.Y."/>
            <person name="Kim H.A."/>
            <person name="Park J.M."/>
            <person name="Kim H.J."/>
            <person name="Choi S.B."/>
            <person name="Bosland P.W."/>
            <person name="Reeves G."/>
            <person name="Jo S.H."/>
            <person name="Lee B.W."/>
            <person name="Cho H.T."/>
            <person name="Choi H.S."/>
            <person name="Lee M.S."/>
            <person name="Yu Y."/>
            <person name="Do Choi Y."/>
            <person name="Park B.S."/>
            <person name="van Deynze A."/>
            <person name="Ashrafi H."/>
            <person name="Hill T."/>
            <person name="Kim W.T."/>
            <person name="Pai H.S."/>
            <person name="Ahn H.K."/>
            <person name="Yeam I."/>
            <person name="Giovannoni J.J."/>
            <person name="Rose J.K."/>
            <person name="Sorensen I."/>
            <person name="Lee S.J."/>
            <person name="Kim R.W."/>
            <person name="Choi I.Y."/>
            <person name="Choi B.S."/>
            <person name="Lim J.S."/>
            <person name="Lee Y.H."/>
            <person name="Choi D."/>
        </authorList>
    </citation>
    <scope>NUCLEOTIDE SEQUENCE [LARGE SCALE GENOMIC DNA]</scope>
    <source>
        <strain evidence="2">cv. CM334</strain>
    </source>
</reference>
<protein>
    <submittedName>
        <fullName evidence="1">Uncharacterized protein</fullName>
    </submittedName>
</protein>
<comment type="caution">
    <text evidence="1">The sequence shown here is derived from an EMBL/GenBank/DDBJ whole genome shotgun (WGS) entry which is preliminary data.</text>
</comment>
<organism evidence="1 2">
    <name type="scientific">Capsicum annuum</name>
    <name type="common">Capsicum pepper</name>
    <dbReference type="NCBI Taxonomy" id="4072"/>
    <lineage>
        <taxon>Eukaryota</taxon>
        <taxon>Viridiplantae</taxon>
        <taxon>Streptophyta</taxon>
        <taxon>Embryophyta</taxon>
        <taxon>Tracheophyta</taxon>
        <taxon>Spermatophyta</taxon>
        <taxon>Magnoliopsida</taxon>
        <taxon>eudicotyledons</taxon>
        <taxon>Gunneridae</taxon>
        <taxon>Pentapetalae</taxon>
        <taxon>asterids</taxon>
        <taxon>lamiids</taxon>
        <taxon>Solanales</taxon>
        <taxon>Solanaceae</taxon>
        <taxon>Solanoideae</taxon>
        <taxon>Capsiceae</taxon>
        <taxon>Capsicum</taxon>
    </lineage>
</organism>
<dbReference type="Proteomes" id="UP000222542">
    <property type="component" value="Unassembled WGS sequence"/>
</dbReference>
<dbReference type="AlphaFoldDB" id="A0A2G2ZH05"/>
<dbReference type="EMBL" id="AYRZ02000005">
    <property type="protein sequence ID" value="PHT81214.1"/>
    <property type="molecule type" value="Genomic_DNA"/>
</dbReference>